<dbReference type="EMBL" id="HE575323">
    <property type="protein sequence ID" value="CCC93566.1"/>
    <property type="molecule type" value="Genomic_DNA"/>
</dbReference>
<keyword evidence="2" id="KW-0472">Membrane</keyword>
<feature type="compositionally biased region" description="Basic and acidic residues" evidence="1">
    <location>
        <begin position="479"/>
        <end position="498"/>
    </location>
</feature>
<evidence type="ECO:0000313" key="3">
    <source>
        <dbReference type="EMBL" id="CCC93566.1"/>
    </source>
</evidence>
<name>G0UW00_TRYCI</name>
<dbReference type="VEuPathDB" id="TriTrypDB:TcIL3000_10_3270"/>
<accession>G0UW00</accession>
<keyword evidence="2" id="KW-1133">Transmembrane helix</keyword>
<evidence type="ECO:0000256" key="2">
    <source>
        <dbReference type="SAM" id="Phobius"/>
    </source>
</evidence>
<protein>
    <submittedName>
        <fullName evidence="3">Uncharacterized protein</fullName>
    </submittedName>
</protein>
<gene>
    <name evidence="3" type="ORF">TCIL3000_10_3270</name>
</gene>
<reference evidence="3" key="1">
    <citation type="journal article" date="2012" name="Proc. Natl. Acad. Sci. U.S.A.">
        <title>Antigenic diversity is generated by distinct evolutionary mechanisms in African trypanosome species.</title>
        <authorList>
            <person name="Jackson A.P."/>
            <person name="Berry A."/>
            <person name="Aslett M."/>
            <person name="Allison H.C."/>
            <person name="Burton P."/>
            <person name="Vavrova-Anderson J."/>
            <person name="Brown R."/>
            <person name="Browne H."/>
            <person name="Corton N."/>
            <person name="Hauser H."/>
            <person name="Gamble J."/>
            <person name="Gilderthorp R."/>
            <person name="Marcello L."/>
            <person name="McQuillan J."/>
            <person name="Otto T.D."/>
            <person name="Quail M.A."/>
            <person name="Sanders M.J."/>
            <person name="van Tonder A."/>
            <person name="Ginger M.L."/>
            <person name="Field M.C."/>
            <person name="Barry J.D."/>
            <person name="Hertz-Fowler C."/>
            <person name="Berriman M."/>
        </authorList>
    </citation>
    <scope>NUCLEOTIDE SEQUENCE</scope>
    <source>
        <strain evidence="3">IL3000</strain>
    </source>
</reference>
<dbReference type="AlphaFoldDB" id="G0UW00"/>
<organism evidence="3">
    <name type="scientific">Trypanosoma congolense (strain IL3000)</name>
    <dbReference type="NCBI Taxonomy" id="1068625"/>
    <lineage>
        <taxon>Eukaryota</taxon>
        <taxon>Discoba</taxon>
        <taxon>Euglenozoa</taxon>
        <taxon>Kinetoplastea</taxon>
        <taxon>Metakinetoplastina</taxon>
        <taxon>Trypanosomatida</taxon>
        <taxon>Trypanosomatidae</taxon>
        <taxon>Trypanosoma</taxon>
        <taxon>Nannomonas</taxon>
    </lineage>
</organism>
<evidence type="ECO:0000256" key="1">
    <source>
        <dbReference type="SAM" id="MobiDB-lite"/>
    </source>
</evidence>
<feature type="region of interest" description="Disordered" evidence="1">
    <location>
        <begin position="468"/>
        <end position="498"/>
    </location>
</feature>
<keyword evidence="2" id="KW-0812">Transmembrane</keyword>
<sequence length="550" mass="59023">MEMCPPLFLSTYLSPFFLIFLFPPLYLCTLKGLVLRRLRLTLTRSLKQLPPHPPYPFMALTASAPAYVCASLRGVLERTPGVPQRPHIPRGSRTHVSLAAATLSETKGAQELGGARLLRVYGALGPCVKDAENGNDSANEQRGAFTERGKPLPLTLTGLIATDSNRGTCITRRTIHSSGDVRWVSPTIPSGQRIGCVQLSLETRSALMQEDRGTALFPSPQLYVADVVGNTYVASLPTCSVCDNAKMEPPMKRPRLEEEPDVETNELLPFWQCVTTPADGTRSFGAPGWCGLTPLRENQLACCREFFFDLRLLDTSVSGEGAVVRQYGTIHAATGMTTCAGVFPHSVIVAEGPVASVYDTRCSAAVMAQEACGPRGHAYHPLVTSRYTDPMAQIADVCGTDNEFEVVLAAGRALYVTDIRKWTRVGVTTNVLKYNIGSIASFASGRGLVAVGVDAELRIVSLRGNCGDPPTGGVTDGHGSVEHGDVDAKKGGSGDHTAGKVKEVEATTSFRNRIDSVVRCQSTWQGGWVTGLDGSFATGISADHEFFMAL</sequence>
<proteinExistence type="predicted"/>
<feature type="transmembrane region" description="Helical" evidence="2">
    <location>
        <begin position="12"/>
        <end position="34"/>
    </location>
</feature>